<gene>
    <name evidence="1" type="ORF">Q5H92_05555</name>
</gene>
<comment type="caution">
    <text evidence="1">The sequence shown here is derived from an EMBL/GenBank/DDBJ whole genome shotgun (WGS) entry which is preliminary data.</text>
</comment>
<accession>A0ABT9A7K1</accession>
<sequence>MNRINAYALVGLLLSGCHEYHNSLQDQQLYHKHRAERAYTVVVQHDECTYCGEALFKPMIPVPESLKKSLGDTLTNDALTLVGNFPHDLLDSNSLFFTDPSILTGKIIGIDTTNGSEWYPRFYVETWEYAN</sequence>
<evidence type="ECO:0000313" key="2">
    <source>
        <dbReference type="Proteomes" id="UP001167796"/>
    </source>
</evidence>
<dbReference type="RefSeq" id="WP_305010502.1">
    <property type="nucleotide sequence ID" value="NZ_JAUQSX010000002.1"/>
</dbReference>
<dbReference type="PROSITE" id="PS51257">
    <property type="entry name" value="PROKAR_LIPOPROTEIN"/>
    <property type="match status" value="1"/>
</dbReference>
<dbReference type="Proteomes" id="UP001167796">
    <property type="component" value="Unassembled WGS sequence"/>
</dbReference>
<organism evidence="1 2">
    <name type="scientific">Hymenobacter mellowenesis</name>
    <dbReference type="NCBI Taxonomy" id="3063995"/>
    <lineage>
        <taxon>Bacteria</taxon>
        <taxon>Pseudomonadati</taxon>
        <taxon>Bacteroidota</taxon>
        <taxon>Cytophagia</taxon>
        <taxon>Cytophagales</taxon>
        <taxon>Hymenobacteraceae</taxon>
        <taxon>Hymenobacter</taxon>
    </lineage>
</organism>
<name>A0ABT9A7K1_9BACT</name>
<dbReference type="EMBL" id="JAUQSX010000002">
    <property type="protein sequence ID" value="MDO7845814.1"/>
    <property type="molecule type" value="Genomic_DNA"/>
</dbReference>
<protein>
    <submittedName>
        <fullName evidence="1">Uncharacterized protein</fullName>
    </submittedName>
</protein>
<proteinExistence type="predicted"/>
<reference evidence="1" key="1">
    <citation type="submission" date="2023-07" db="EMBL/GenBank/DDBJ databases">
        <authorList>
            <person name="Kim M.K."/>
        </authorList>
    </citation>
    <scope>NUCLEOTIDE SEQUENCE</scope>
    <source>
        <strain evidence="1">M29</strain>
    </source>
</reference>
<evidence type="ECO:0000313" key="1">
    <source>
        <dbReference type="EMBL" id="MDO7845814.1"/>
    </source>
</evidence>
<keyword evidence="2" id="KW-1185">Reference proteome</keyword>